<comment type="similarity">
    <text evidence="2 14 16">Belongs to the TonB-dependent receptor family.</text>
</comment>
<feature type="signal peptide" evidence="17">
    <location>
        <begin position="1"/>
        <end position="44"/>
    </location>
</feature>
<keyword evidence="8" id="KW-0408">Iron</keyword>
<accession>A0A1E7R6N3</accession>
<dbReference type="PROSITE" id="PS01156">
    <property type="entry name" value="TONB_DEPENDENT_REC_2"/>
    <property type="match status" value="1"/>
</dbReference>
<name>A0A1E7R6N3_9GAMM</name>
<keyword evidence="11 14" id="KW-0472">Membrane</keyword>
<dbReference type="InterPro" id="IPR039426">
    <property type="entry name" value="TonB-dep_rcpt-like"/>
</dbReference>
<dbReference type="EMBL" id="MKKK01000029">
    <property type="protein sequence ID" value="OEY94947.1"/>
    <property type="molecule type" value="Genomic_DNA"/>
</dbReference>
<comment type="subcellular location">
    <subcellularLocation>
        <location evidence="1 14">Cell outer membrane</location>
        <topology evidence="1 14">Multi-pass membrane protein</topology>
    </subcellularLocation>
</comment>
<evidence type="ECO:0000256" key="2">
    <source>
        <dbReference type="ARBA" id="ARBA00009810"/>
    </source>
</evidence>
<evidence type="ECO:0000256" key="11">
    <source>
        <dbReference type="ARBA" id="ARBA00023136"/>
    </source>
</evidence>
<dbReference type="GO" id="GO:0009279">
    <property type="term" value="C:cell outer membrane"/>
    <property type="evidence" value="ECO:0007669"/>
    <property type="project" value="UniProtKB-SubCell"/>
</dbReference>
<dbReference type="InterPro" id="IPR010105">
    <property type="entry name" value="TonB_sidphr_rcpt"/>
</dbReference>
<evidence type="ECO:0000256" key="1">
    <source>
        <dbReference type="ARBA" id="ARBA00004571"/>
    </source>
</evidence>
<dbReference type="InterPro" id="IPR037066">
    <property type="entry name" value="Plug_dom_sf"/>
</dbReference>
<dbReference type="NCBIfam" id="TIGR01783">
    <property type="entry name" value="TonB-siderophor"/>
    <property type="match status" value="1"/>
</dbReference>
<dbReference type="Pfam" id="PF00593">
    <property type="entry name" value="TonB_dep_Rec_b-barrel"/>
    <property type="match status" value="1"/>
</dbReference>
<reference evidence="19 20" key="1">
    <citation type="submission" date="2016-09" db="EMBL/GenBank/DDBJ databases">
        <authorList>
            <person name="Capua I."/>
            <person name="De Benedictis P."/>
            <person name="Joannis T."/>
            <person name="Lombin L.H."/>
            <person name="Cattoli G."/>
        </authorList>
    </citation>
    <scope>NUCLEOTIDE SEQUENCE [LARGE SCALE GENOMIC DNA]</scope>
    <source>
        <strain evidence="19 20">ANC 4671</strain>
    </source>
</reference>
<dbReference type="InterPro" id="IPR011662">
    <property type="entry name" value="Secretin/TonB_short_N"/>
</dbReference>
<keyword evidence="9" id="KW-0406">Ion transport</keyword>
<dbReference type="Gene3D" id="2.170.130.10">
    <property type="entry name" value="TonB-dependent receptor, plug domain"/>
    <property type="match status" value="1"/>
</dbReference>
<dbReference type="OrthoDB" id="8732650at2"/>
<evidence type="ECO:0000256" key="16">
    <source>
        <dbReference type="RuleBase" id="RU003357"/>
    </source>
</evidence>
<dbReference type="InterPro" id="IPR036942">
    <property type="entry name" value="Beta-barrel_TonB_sf"/>
</dbReference>
<evidence type="ECO:0000256" key="6">
    <source>
        <dbReference type="ARBA" id="ARBA00022692"/>
    </source>
</evidence>
<feature type="chain" id="PRO_5043144614" evidence="17">
    <location>
        <begin position="45"/>
        <end position="826"/>
    </location>
</feature>
<dbReference type="Pfam" id="PF07715">
    <property type="entry name" value="Plug"/>
    <property type="match status" value="1"/>
</dbReference>
<evidence type="ECO:0000256" key="5">
    <source>
        <dbReference type="ARBA" id="ARBA00022496"/>
    </source>
</evidence>
<dbReference type="CDD" id="cd01347">
    <property type="entry name" value="ligand_gated_channel"/>
    <property type="match status" value="1"/>
</dbReference>
<evidence type="ECO:0000313" key="20">
    <source>
        <dbReference type="Proteomes" id="UP000185895"/>
    </source>
</evidence>
<dbReference type="InterPro" id="IPR010917">
    <property type="entry name" value="TonB_rcpt_CS"/>
</dbReference>
<evidence type="ECO:0000256" key="3">
    <source>
        <dbReference type="ARBA" id="ARBA00022448"/>
    </source>
</evidence>
<keyword evidence="10 16" id="KW-0798">TonB box</keyword>
<keyword evidence="5" id="KW-0410">Iron transport</keyword>
<evidence type="ECO:0000256" key="14">
    <source>
        <dbReference type="PROSITE-ProRule" id="PRU01360"/>
    </source>
</evidence>
<evidence type="ECO:0000256" key="12">
    <source>
        <dbReference type="ARBA" id="ARBA00023170"/>
    </source>
</evidence>
<dbReference type="PANTHER" id="PTHR32552:SF82">
    <property type="entry name" value="FCUA PROTEIN"/>
    <property type="match status" value="1"/>
</dbReference>
<evidence type="ECO:0000256" key="9">
    <source>
        <dbReference type="ARBA" id="ARBA00023065"/>
    </source>
</evidence>
<evidence type="ECO:0000256" key="8">
    <source>
        <dbReference type="ARBA" id="ARBA00023004"/>
    </source>
</evidence>
<dbReference type="PANTHER" id="PTHR32552">
    <property type="entry name" value="FERRICHROME IRON RECEPTOR-RELATED"/>
    <property type="match status" value="1"/>
</dbReference>
<keyword evidence="3 14" id="KW-0813">Transport</keyword>
<feature type="short sequence motif" description="TonB C-terminal box" evidence="15">
    <location>
        <begin position="809"/>
        <end position="826"/>
    </location>
</feature>
<dbReference type="PROSITE" id="PS52016">
    <property type="entry name" value="TONB_DEPENDENT_REC_3"/>
    <property type="match status" value="1"/>
</dbReference>
<evidence type="ECO:0000256" key="4">
    <source>
        <dbReference type="ARBA" id="ARBA00022452"/>
    </source>
</evidence>
<dbReference type="GO" id="GO:0015891">
    <property type="term" value="P:siderophore transport"/>
    <property type="evidence" value="ECO:0007669"/>
    <property type="project" value="InterPro"/>
</dbReference>
<dbReference type="InterPro" id="IPR000531">
    <property type="entry name" value="Beta-barrel_TonB"/>
</dbReference>
<comment type="caution">
    <text evidence="19">The sequence shown here is derived from an EMBL/GenBank/DDBJ whole genome shotgun (WGS) entry which is preliminary data.</text>
</comment>
<keyword evidence="6 14" id="KW-0812">Transmembrane</keyword>
<protein>
    <submittedName>
        <fullName evidence="19">TonB-dependent receptor</fullName>
    </submittedName>
</protein>
<proteinExistence type="inferred from homology"/>
<dbReference type="GO" id="GO:0015344">
    <property type="term" value="F:siderophore uptake transmembrane transporter activity"/>
    <property type="evidence" value="ECO:0007669"/>
    <property type="project" value="TreeGrafter"/>
</dbReference>
<evidence type="ECO:0000259" key="18">
    <source>
        <dbReference type="SMART" id="SM00965"/>
    </source>
</evidence>
<dbReference type="SUPFAM" id="SSF56935">
    <property type="entry name" value="Porins"/>
    <property type="match status" value="1"/>
</dbReference>
<evidence type="ECO:0000256" key="17">
    <source>
        <dbReference type="SAM" id="SignalP"/>
    </source>
</evidence>
<dbReference type="Proteomes" id="UP000185895">
    <property type="component" value="Unassembled WGS sequence"/>
</dbReference>
<dbReference type="RefSeq" id="WP_070070082.1">
    <property type="nucleotide sequence ID" value="NZ_MKKK01000029.1"/>
</dbReference>
<organism evidence="19 20">
    <name type="scientific">Acinetobacter qingfengensis</name>
    <dbReference type="NCBI Taxonomy" id="1262585"/>
    <lineage>
        <taxon>Bacteria</taxon>
        <taxon>Pseudomonadati</taxon>
        <taxon>Pseudomonadota</taxon>
        <taxon>Gammaproteobacteria</taxon>
        <taxon>Moraxellales</taxon>
        <taxon>Moraxellaceae</taxon>
        <taxon>Acinetobacter</taxon>
    </lineage>
</organism>
<dbReference type="AlphaFoldDB" id="A0A1E7R6N3"/>
<dbReference type="Gene3D" id="3.55.50.30">
    <property type="match status" value="1"/>
</dbReference>
<dbReference type="Pfam" id="PF07660">
    <property type="entry name" value="STN"/>
    <property type="match status" value="1"/>
</dbReference>
<keyword evidence="4 14" id="KW-1134">Transmembrane beta strand</keyword>
<keyword evidence="12 19" id="KW-0675">Receptor</keyword>
<feature type="domain" description="Secretin/TonB short N-terminal" evidence="18">
    <location>
        <begin position="72"/>
        <end position="122"/>
    </location>
</feature>
<dbReference type="SMART" id="SM00965">
    <property type="entry name" value="STN"/>
    <property type="match status" value="1"/>
</dbReference>
<evidence type="ECO:0000256" key="15">
    <source>
        <dbReference type="PROSITE-ProRule" id="PRU10144"/>
    </source>
</evidence>
<gene>
    <name evidence="19" type="ORF">BJI46_13145</name>
</gene>
<dbReference type="Gene3D" id="2.40.170.20">
    <property type="entry name" value="TonB-dependent receptor, beta-barrel domain"/>
    <property type="match status" value="1"/>
</dbReference>
<keyword evidence="13 14" id="KW-0998">Cell outer membrane</keyword>
<dbReference type="GO" id="GO:0038023">
    <property type="term" value="F:signaling receptor activity"/>
    <property type="evidence" value="ECO:0007669"/>
    <property type="project" value="InterPro"/>
</dbReference>
<evidence type="ECO:0000256" key="7">
    <source>
        <dbReference type="ARBA" id="ARBA00022729"/>
    </source>
</evidence>
<evidence type="ECO:0000256" key="10">
    <source>
        <dbReference type="ARBA" id="ARBA00023077"/>
    </source>
</evidence>
<keyword evidence="7 17" id="KW-0732">Signal</keyword>
<keyword evidence="20" id="KW-1185">Reference proteome</keyword>
<evidence type="ECO:0000256" key="13">
    <source>
        <dbReference type="ARBA" id="ARBA00023237"/>
    </source>
</evidence>
<evidence type="ECO:0000313" key="19">
    <source>
        <dbReference type="EMBL" id="OEY94947.1"/>
    </source>
</evidence>
<dbReference type="STRING" id="1262585.BJI46_13145"/>
<dbReference type="InterPro" id="IPR012910">
    <property type="entry name" value="Plug_dom"/>
</dbReference>
<sequence>MDNFILGQTSSGTVQKATILKPLVMSIHLALCAGALLYSASVQADSATAMHYQVARGTLGQALSEFSLQSGIQISIEADLVSGLQSQGLAGVYPIDEGFRKLLQDTGLQAVQTKNGYILVKQQIKQNNQPKYIGELKQIDVQAQGNSRDVVVGQLPAITVDAIESGSAKDSYLVKKITGVGPWGERSLQDTPYSITVIPKELIENVQANDMAKIFKMNPITQDGGDQWSGNYYTVIRGFSSNNAVINGLALADWYSFTTMEDLEKVETISGATGFLYGGGRVGGAVNYVTKKPTLDNQRIIKVGNYGGDQYYVHLDLSGQIDKENIFGYRMNALYQDGDSVVDVGKKQKFISVTLDYKPTDNFYMDLNYAHRDMTRNGQKIPINVTTNTVRPKIDTSKSYSPDWTSTDEKNDRLMSSLKWNINDTFTLRGALLYEKSNRAIGVGPLAYTRADGLYDVYLYKYPDQGQEIKNLSGGVYLDSRFEAFGIQHLLTTGYSENYNKYFRTRNWAIYETLPAVTLKQIKDAFYPTGTIANSAMLPMYKTQYKNILIGDDITFNDQWSALVGFNYATIVQTTYSSGVKQPAYDKSKLTPTLSFMYKPFKALTTYVTYMESLEQGTIVDDTYSNSGEILDPLVSKQYEAGIKYSLLNEKLLLTSALFRIEKANQYSDNVMPMPKYVQDGKEIHQGLELTFTGKVTENLTIMGGGTWMDLSIEKTNDAELEGKKPTNAASKMAKIYAEYNIPLIDGLTVTGGVYYTGEKYGNSANTDKIPAYTLLDIGARLITKIAQYPTTFNLTLSNLTGKDYWASSTYLGDPRTIAFSVKTQF</sequence>